<dbReference type="Pfam" id="PF19753">
    <property type="entry name" value="DUF6240"/>
    <property type="match status" value="1"/>
</dbReference>
<dbReference type="Proteomes" id="UP000199568">
    <property type="component" value="Unassembled WGS sequence"/>
</dbReference>
<dbReference type="EMBL" id="FOHU01000002">
    <property type="protein sequence ID" value="SES86156.1"/>
    <property type="molecule type" value="Genomic_DNA"/>
</dbReference>
<proteinExistence type="predicted"/>
<accession>A0A1H9ZZ24</accession>
<evidence type="ECO:0008006" key="3">
    <source>
        <dbReference type="Google" id="ProtNLM"/>
    </source>
</evidence>
<name>A0A1H9ZZ24_9FIRM</name>
<evidence type="ECO:0000313" key="2">
    <source>
        <dbReference type="Proteomes" id="UP000199568"/>
    </source>
</evidence>
<gene>
    <name evidence="1" type="ORF">SAMN05660297_00756</name>
</gene>
<keyword evidence="2" id="KW-1185">Reference proteome</keyword>
<dbReference type="RefSeq" id="WP_090439542.1">
    <property type="nucleotide sequence ID" value="NZ_FOHU01000002.1"/>
</dbReference>
<dbReference type="OrthoDB" id="1946634at2"/>
<sequence length="893" mass="100858">MNNNIFEKIALRIPQQFYGGPSTSFKIRGVLLEKNDHAVKLSIGGEKILEAELKEPIKGEVGDSVVIDKKNIVKSKLVEGKNQAENPSKKEALPASQEIKEATKALEKFGINTTKENLQHFIASKGSLEKIIEGLDYETAIKLMEKNIDISKESLPRLADMLEEIKNQREGFSLSKLFSRKKNMTTEEAEKTASRLYGNKMGKDITDIIKELHKAGVEVTRGTVERVNDVFAKLENLQSIEEDTIIDALKNKIESSIDYLYKLKNAVVKSTIAAEEKVSNLATKAYGALSLHPESISERDLQRMEEDIKQLLAASDMEGTEDKVRLAKELIKNGLEVTKENIERVEMVKTALGELNRLLTPQRAAEMMKDGVMIEKENVVTLVQLIKDAMAKEALEGSTEIIDKELGEEKANSIVDTIKSLQKIDEKQLLQMLKKGADFKLSSLEFLVAKNATKEISLEALDENMRKIYSQHVKTLQAFQQLETVSLNTIAFHMKNARPNTLNGLITSHRMAESSGKIIEDPQEATIKNHIIKNADMLGVQGRAADMEAARALFRNSIALNKGNMMGLYEMNSHIENIRNNLSSHIVKDLVQKGATLEDMEIAKLSSQIDESLERTDGNKKMENAKELLQNIGTLGQQKEAILTLMMKNAIPIDLKEVQHMNLFLLNKQQIAGETDKILKLLENSKEKDLKDLEKKLKGFLKETTEAMKAGRYDAVKTYQQLSKWLKEVEGKAHLMEDTTREAFQRNNEGLKDSLALQQQLNKEDTLLQLPIMMENQVKNLQIYIMNKKKGSRRVDPNDMSILLNFDTNNMGNINIYTAVQYKNVGMKIGVKSQEDKNLFEAKRNQIEGLLKELGYELKEMSFKVEEEIHLFSTTEEIDPSYKPAKSFLDIKI</sequence>
<reference evidence="1 2" key="1">
    <citation type="submission" date="2016-10" db="EMBL/GenBank/DDBJ databases">
        <authorList>
            <person name="de Groot N.N."/>
        </authorList>
    </citation>
    <scope>NUCLEOTIDE SEQUENCE [LARGE SCALE GENOMIC DNA]</scope>
    <source>
        <strain evidence="1 2">DSM 18979</strain>
    </source>
</reference>
<evidence type="ECO:0000313" key="1">
    <source>
        <dbReference type="EMBL" id="SES86156.1"/>
    </source>
</evidence>
<dbReference type="STRING" id="426128.SAMN05660297_00756"/>
<dbReference type="AlphaFoldDB" id="A0A1H9ZZ24"/>
<organism evidence="1 2">
    <name type="scientific">Natronincola peptidivorans</name>
    <dbReference type="NCBI Taxonomy" id="426128"/>
    <lineage>
        <taxon>Bacteria</taxon>
        <taxon>Bacillati</taxon>
        <taxon>Bacillota</taxon>
        <taxon>Clostridia</taxon>
        <taxon>Peptostreptococcales</taxon>
        <taxon>Natronincolaceae</taxon>
        <taxon>Natronincola</taxon>
    </lineage>
</organism>
<dbReference type="InterPro" id="IPR046207">
    <property type="entry name" value="DUF6240"/>
</dbReference>
<protein>
    <recommendedName>
        <fullName evidence="3">Hook-length control protein FliK</fullName>
    </recommendedName>
</protein>